<accession>A0A366EAJ0</accession>
<dbReference type="Proteomes" id="UP000252893">
    <property type="component" value="Unassembled WGS sequence"/>
</dbReference>
<name>A0A366EAJ0_9HYPH</name>
<sequence length="61" mass="6936">MKKTFSSYKKDQLTEQYRAIGPASLVAALMAAPRSRREDTKRLHVSYLPSDKALRPQQTAK</sequence>
<dbReference type="OrthoDB" id="8452826at2"/>
<gene>
    <name evidence="2" type="ORF">DFR47_101400</name>
</gene>
<organism evidence="2 3">
    <name type="scientific">Pseudochrobactrum asaccharolyticum</name>
    <dbReference type="NCBI Taxonomy" id="354351"/>
    <lineage>
        <taxon>Bacteria</taxon>
        <taxon>Pseudomonadati</taxon>
        <taxon>Pseudomonadota</taxon>
        <taxon>Alphaproteobacteria</taxon>
        <taxon>Hyphomicrobiales</taxon>
        <taxon>Brucellaceae</taxon>
        <taxon>Pseudochrobactrum</taxon>
    </lineage>
</organism>
<evidence type="ECO:0000313" key="2">
    <source>
        <dbReference type="EMBL" id="RBO98799.1"/>
    </source>
</evidence>
<keyword evidence="3" id="KW-1185">Reference proteome</keyword>
<dbReference type="RefSeq" id="WP_113942721.1">
    <property type="nucleotide sequence ID" value="NZ_JBHEEG010000003.1"/>
</dbReference>
<comment type="caution">
    <text evidence="2">The sequence shown here is derived from an EMBL/GenBank/DDBJ whole genome shotgun (WGS) entry which is preliminary data.</text>
</comment>
<protein>
    <submittedName>
        <fullName evidence="2">Uncharacterized protein</fullName>
    </submittedName>
</protein>
<evidence type="ECO:0000256" key="1">
    <source>
        <dbReference type="SAM" id="MobiDB-lite"/>
    </source>
</evidence>
<evidence type="ECO:0000313" key="3">
    <source>
        <dbReference type="Proteomes" id="UP000252893"/>
    </source>
</evidence>
<proteinExistence type="predicted"/>
<feature type="region of interest" description="Disordered" evidence="1">
    <location>
        <begin position="33"/>
        <end position="61"/>
    </location>
</feature>
<reference evidence="2 3" key="1">
    <citation type="submission" date="2018-06" db="EMBL/GenBank/DDBJ databases">
        <title>Genomic Encyclopedia of Type Strains, Phase IV (KMG-IV): sequencing the most valuable type-strain genomes for metagenomic binning, comparative biology and taxonomic classification.</title>
        <authorList>
            <person name="Goeker M."/>
        </authorList>
    </citation>
    <scope>NUCLEOTIDE SEQUENCE [LARGE SCALE GENOMIC DNA]</scope>
    <source>
        <strain evidence="2 3">DSM 25619</strain>
    </source>
</reference>
<dbReference type="EMBL" id="QNRH01000001">
    <property type="protein sequence ID" value="RBO98799.1"/>
    <property type="molecule type" value="Genomic_DNA"/>
</dbReference>
<dbReference type="AlphaFoldDB" id="A0A366EAJ0"/>